<dbReference type="GO" id="GO:0042026">
    <property type="term" value="P:protein refolding"/>
    <property type="evidence" value="ECO:0007669"/>
    <property type="project" value="UniProtKB-ARBA"/>
</dbReference>
<evidence type="ECO:0000256" key="7">
    <source>
        <dbReference type="ARBA" id="ARBA00023235"/>
    </source>
</evidence>
<evidence type="ECO:0000256" key="3">
    <source>
        <dbReference type="ARBA" id="ARBA00006577"/>
    </source>
</evidence>
<sequence length="161" mass="17057">MRIADDCVVTLAYTLRDDAGEELDSATAADPFAFVHGRHSVIPGLEKALTGRAAGDKLGLTIAPADAYGEHSPARVQVVPRDRFPADIDIEPGMQFHASDEHGGRMSVRVAEVNEDGVVIDANHPLAGQTLHFAVEVLDVRAATAEELAHGHVHGAGGHHH</sequence>
<organism evidence="12 13">
    <name type="scientific">Immundisolibacter cernigliae</name>
    <dbReference type="NCBI Taxonomy" id="1810504"/>
    <lineage>
        <taxon>Bacteria</taxon>
        <taxon>Pseudomonadati</taxon>
        <taxon>Pseudomonadota</taxon>
        <taxon>Gammaproteobacteria</taxon>
        <taxon>Immundisolibacterales</taxon>
        <taxon>Immundisolibacteraceae</taxon>
        <taxon>Immundisolibacter</taxon>
    </lineage>
</organism>
<evidence type="ECO:0000256" key="5">
    <source>
        <dbReference type="ARBA" id="ARBA00023110"/>
    </source>
</evidence>
<dbReference type="EMBL" id="CP014671">
    <property type="protein sequence ID" value="ANX04093.1"/>
    <property type="molecule type" value="Genomic_DNA"/>
</dbReference>
<dbReference type="PANTHER" id="PTHR47861:SF3">
    <property type="entry name" value="FKBP-TYPE PEPTIDYL-PROLYL CIS-TRANS ISOMERASE SLYD"/>
    <property type="match status" value="1"/>
</dbReference>
<reference evidence="13" key="1">
    <citation type="submission" date="2016-03" db="EMBL/GenBank/DDBJ databases">
        <title>Complete genome sequence of Solimmundus cernigliae, representing a novel lineage of polycyclic aromatic hydrocarbon degraders within the Gammaproteobacteria.</title>
        <authorList>
            <person name="Singleton D.R."/>
            <person name="Dickey A.N."/>
            <person name="Scholl E.H."/>
            <person name="Wright F.A."/>
            <person name="Aitken M.D."/>
        </authorList>
    </citation>
    <scope>NUCLEOTIDE SEQUENCE [LARGE SCALE GENOMIC DNA]</scope>
    <source>
        <strain evidence="13">TR3.2</strain>
    </source>
</reference>
<dbReference type="PROSITE" id="PS50059">
    <property type="entry name" value="FKBP_PPIASE"/>
    <property type="match status" value="1"/>
</dbReference>
<dbReference type="STRING" id="1810504.PG2T_07785"/>
<dbReference type="OrthoDB" id="9808891at2"/>
<dbReference type="RefSeq" id="WP_068803975.1">
    <property type="nucleotide sequence ID" value="NZ_CP014671.1"/>
</dbReference>
<dbReference type="Proteomes" id="UP000092952">
    <property type="component" value="Chromosome"/>
</dbReference>
<keyword evidence="6" id="KW-0143">Chaperone</keyword>
<comment type="catalytic activity">
    <reaction evidence="1 9 10">
        <text>[protein]-peptidylproline (omega=180) = [protein]-peptidylproline (omega=0)</text>
        <dbReference type="Rhea" id="RHEA:16237"/>
        <dbReference type="Rhea" id="RHEA-COMP:10747"/>
        <dbReference type="Rhea" id="RHEA-COMP:10748"/>
        <dbReference type="ChEBI" id="CHEBI:83833"/>
        <dbReference type="ChEBI" id="CHEBI:83834"/>
        <dbReference type="EC" id="5.2.1.8"/>
    </reaction>
</comment>
<keyword evidence="7 9" id="KW-0413">Isomerase</keyword>
<keyword evidence="5 9" id="KW-0697">Rotamase</keyword>
<dbReference type="GO" id="GO:0003755">
    <property type="term" value="F:peptidyl-prolyl cis-trans isomerase activity"/>
    <property type="evidence" value="ECO:0007669"/>
    <property type="project" value="UniProtKB-UniRule"/>
</dbReference>
<dbReference type="GO" id="GO:0005737">
    <property type="term" value="C:cytoplasm"/>
    <property type="evidence" value="ECO:0007669"/>
    <property type="project" value="UniProtKB-SubCell"/>
</dbReference>
<name>A0A1B1YU06_9GAMM</name>
<dbReference type="PANTHER" id="PTHR47861">
    <property type="entry name" value="FKBP-TYPE PEPTIDYL-PROLYL CIS-TRANS ISOMERASE SLYD"/>
    <property type="match status" value="1"/>
</dbReference>
<dbReference type="AlphaFoldDB" id="A0A1B1YU06"/>
<dbReference type="Pfam" id="PF00254">
    <property type="entry name" value="FKBP_C"/>
    <property type="match status" value="1"/>
</dbReference>
<keyword evidence="4" id="KW-0963">Cytoplasm</keyword>
<evidence type="ECO:0000256" key="9">
    <source>
        <dbReference type="PROSITE-ProRule" id="PRU00277"/>
    </source>
</evidence>
<evidence type="ECO:0000256" key="1">
    <source>
        <dbReference type="ARBA" id="ARBA00000971"/>
    </source>
</evidence>
<evidence type="ECO:0000313" key="12">
    <source>
        <dbReference type="EMBL" id="ANX04093.1"/>
    </source>
</evidence>
<dbReference type="FunCoup" id="A0A1B1YU06">
    <property type="interactions" value="392"/>
</dbReference>
<dbReference type="InParanoid" id="A0A1B1YU06"/>
<dbReference type="SUPFAM" id="SSF54534">
    <property type="entry name" value="FKBP-like"/>
    <property type="match status" value="1"/>
</dbReference>
<comment type="subcellular location">
    <subcellularLocation>
        <location evidence="2">Cytoplasm</location>
    </subcellularLocation>
</comment>
<dbReference type="KEGG" id="gbi:PG2T_07785"/>
<dbReference type="Gene3D" id="3.10.50.40">
    <property type="match status" value="1"/>
</dbReference>
<accession>A0A1B1YU06</accession>
<keyword evidence="13" id="KW-1185">Reference proteome</keyword>
<comment type="similarity">
    <text evidence="3 10">Belongs to the FKBP-type PPIase family.</text>
</comment>
<evidence type="ECO:0000256" key="2">
    <source>
        <dbReference type="ARBA" id="ARBA00004496"/>
    </source>
</evidence>
<evidence type="ECO:0000256" key="4">
    <source>
        <dbReference type="ARBA" id="ARBA00022490"/>
    </source>
</evidence>
<dbReference type="InterPro" id="IPR046357">
    <property type="entry name" value="PPIase_dom_sf"/>
</dbReference>
<comment type="function">
    <text evidence="8">Also involved in hydrogenase metallocenter assembly, probably by participating in the nickel insertion step. This function in hydrogenase biosynthesis requires chaperone activity and the presence of the metal-binding domain, but not PPIase activity.</text>
</comment>
<evidence type="ECO:0000256" key="8">
    <source>
        <dbReference type="ARBA" id="ARBA00037071"/>
    </source>
</evidence>
<proteinExistence type="inferred from homology"/>
<dbReference type="InterPro" id="IPR001179">
    <property type="entry name" value="PPIase_FKBP_dom"/>
</dbReference>
<dbReference type="EC" id="5.2.1.8" evidence="10"/>
<evidence type="ECO:0000256" key="10">
    <source>
        <dbReference type="RuleBase" id="RU003915"/>
    </source>
</evidence>
<protein>
    <recommendedName>
        <fullName evidence="10">Peptidyl-prolyl cis-trans isomerase</fullName>
        <ecNumber evidence="10">5.2.1.8</ecNumber>
    </recommendedName>
</protein>
<evidence type="ECO:0000259" key="11">
    <source>
        <dbReference type="PROSITE" id="PS50059"/>
    </source>
</evidence>
<evidence type="ECO:0000256" key="6">
    <source>
        <dbReference type="ARBA" id="ARBA00023186"/>
    </source>
</evidence>
<gene>
    <name evidence="12" type="ORF">PG2T_07785</name>
</gene>
<evidence type="ECO:0000313" key="13">
    <source>
        <dbReference type="Proteomes" id="UP000092952"/>
    </source>
</evidence>
<feature type="domain" description="PPIase FKBP-type" evidence="11">
    <location>
        <begin position="6"/>
        <end position="82"/>
    </location>
</feature>